<dbReference type="PANTHER" id="PTHR36245">
    <property type="entry name" value="GLYCINE-RICH PROTEIN DOT1-LIKE"/>
    <property type="match status" value="1"/>
</dbReference>
<gene>
    <name evidence="3" type="ORF">LSAT_V11C900474530</name>
</gene>
<evidence type="ECO:0000256" key="2">
    <source>
        <dbReference type="SAM" id="SignalP"/>
    </source>
</evidence>
<sequence>MGAQQLMLLAMLLFSFCSPASFSLISNNLVSEKIQDNSIYVNAVRGGGGGGGGGQEAGDGGQANSSPQGGGTGVVPVYAAGAAAGQRRNHKGAASTCNTCWKWRFAILIATSAFLLLHITRR</sequence>
<feature type="compositionally biased region" description="Gly residues" evidence="1">
    <location>
        <begin position="49"/>
        <end position="61"/>
    </location>
</feature>
<evidence type="ECO:0000256" key="1">
    <source>
        <dbReference type="SAM" id="MobiDB-lite"/>
    </source>
</evidence>
<proteinExistence type="predicted"/>
<dbReference type="Proteomes" id="UP000235145">
    <property type="component" value="Unassembled WGS sequence"/>
</dbReference>
<dbReference type="EMBL" id="NBSK02000009">
    <property type="protein sequence ID" value="KAJ0185950.1"/>
    <property type="molecule type" value="Genomic_DNA"/>
</dbReference>
<evidence type="ECO:0000313" key="4">
    <source>
        <dbReference type="Proteomes" id="UP000235145"/>
    </source>
</evidence>
<feature type="signal peptide" evidence="2">
    <location>
        <begin position="1"/>
        <end position="22"/>
    </location>
</feature>
<keyword evidence="4" id="KW-1185">Reference proteome</keyword>
<keyword evidence="2" id="KW-0732">Signal</keyword>
<comment type="caution">
    <text evidence="3">The sequence shown here is derived from an EMBL/GenBank/DDBJ whole genome shotgun (WGS) entry which is preliminary data.</text>
</comment>
<dbReference type="OrthoDB" id="1722519at2759"/>
<protein>
    <submittedName>
        <fullName evidence="3">Uncharacterized protein</fullName>
    </submittedName>
</protein>
<evidence type="ECO:0000313" key="3">
    <source>
        <dbReference type="EMBL" id="KAJ0185950.1"/>
    </source>
</evidence>
<dbReference type="PANTHER" id="PTHR36245:SF5">
    <property type="entry name" value="GLYCINE-RICH PROTEIN DOT1-LIKE"/>
    <property type="match status" value="1"/>
</dbReference>
<dbReference type="AlphaFoldDB" id="A0A9R1WNN6"/>
<reference evidence="3 4" key="1">
    <citation type="journal article" date="2017" name="Nat. Commun.">
        <title>Genome assembly with in vitro proximity ligation data and whole-genome triplication in lettuce.</title>
        <authorList>
            <person name="Reyes-Chin-Wo S."/>
            <person name="Wang Z."/>
            <person name="Yang X."/>
            <person name="Kozik A."/>
            <person name="Arikit S."/>
            <person name="Song C."/>
            <person name="Xia L."/>
            <person name="Froenicke L."/>
            <person name="Lavelle D.O."/>
            <person name="Truco M.J."/>
            <person name="Xia R."/>
            <person name="Zhu S."/>
            <person name="Xu C."/>
            <person name="Xu H."/>
            <person name="Xu X."/>
            <person name="Cox K."/>
            <person name="Korf I."/>
            <person name="Meyers B.C."/>
            <person name="Michelmore R.W."/>
        </authorList>
    </citation>
    <scope>NUCLEOTIDE SEQUENCE [LARGE SCALE GENOMIC DNA]</scope>
    <source>
        <strain evidence="4">cv. Salinas</strain>
        <tissue evidence="3">Seedlings</tissue>
    </source>
</reference>
<feature type="region of interest" description="Disordered" evidence="1">
    <location>
        <begin position="49"/>
        <end position="74"/>
    </location>
</feature>
<accession>A0A9R1WNN6</accession>
<name>A0A9R1WNN6_LACSA</name>
<feature type="chain" id="PRO_5040222837" evidence="2">
    <location>
        <begin position="23"/>
        <end position="122"/>
    </location>
</feature>
<organism evidence="3 4">
    <name type="scientific">Lactuca sativa</name>
    <name type="common">Garden lettuce</name>
    <dbReference type="NCBI Taxonomy" id="4236"/>
    <lineage>
        <taxon>Eukaryota</taxon>
        <taxon>Viridiplantae</taxon>
        <taxon>Streptophyta</taxon>
        <taxon>Embryophyta</taxon>
        <taxon>Tracheophyta</taxon>
        <taxon>Spermatophyta</taxon>
        <taxon>Magnoliopsida</taxon>
        <taxon>eudicotyledons</taxon>
        <taxon>Gunneridae</taxon>
        <taxon>Pentapetalae</taxon>
        <taxon>asterids</taxon>
        <taxon>campanulids</taxon>
        <taxon>Asterales</taxon>
        <taxon>Asteraceae</taxon>
        <taxon>Cichorioideae</taxon>
        <taxon>Cichorieae</taxon>
        <taxon>Lactucinae</taxon>
        <taxon>Lactuca</taxon>
    </lineage>
</organism>
<dbReference type="Gramene" id="rna-gnl|WGS:NBSK|LSAT_0X8040_mrna">
    <property type="protein sequence ID" value="cds-PLY99796.1"/>
    <property type="gene ID" value="gene-LSAT_0X8040"/>
</dbReference>